<feature type="region of interest" description="Disordered" evidence="1">
    <location>
        <begin position="28"/>
        <end position="58"/>
    </location>
</feature>
<keyword evidence="3" id="KW-1185">Reference proteome</keyword>
<proteinExistence type="predicted"/>
<comment type="caution">
    <text evidence="2">The sequence shown here is derived from an EMBL/GenBank/DDBJ whole genome shotgun (WGS) entry which is preliminary data.</text>
</comment>
<name>A0A2S4W0M4_9BASI</name>
<gene>
    <name evidence="2" type="ORF">PSTT_02187</name>
</gene>
<evidence type="ECO:0000256" key="1">
    <source>
        <dbReference type="SAM" id="MobiDB-lite"/>
    </source>
</evidence>
<evidence type="ECO:0000313" key="3">
    <source>
        <dbReference type="Proteomes" id="UP000239156"/>
    </source>
</evidence>
<dbReference type="AlphaFoldDB" id="A0A2S4W0M4"/>
<evidence type="ECO:0000313" key="2">
    <source>
        <dbReference type="EMBL" id="POW15316.1"/>
    </source>
</evidence>
<dbReference type="Proteomes" id="UP000239156">
    <property type="component" value="Unassembled WGS sequence"/>
</dbReference>
<dbReference type="VEuPathDB" id="FungiDB:PSHT_07134"/>
<dbReference type="VEuPathDB" id="FungiDB:PSTT_02187"/>
<protein>
    <submittedName>
        <fullName evidence="2">Uncharacterized protein</fullName>
    </submittedName>
</protein>
<accession>A0A2S4W0M4</accession>
<sequence length="389" mass="44339">MRSFKRNANIANVFRIWKTSQIFKKHSFPKRTPLPENINTKKDYQPTESHSSKKFSSEIRRVPYVPKNSINGNSSGSVKTPTTRYFYSLAFVITNINPRESIDIAFHHLVPSRIPETSAHETEEPIKNFNNALRDLGTATNIFDSISELEQQSLPINWPNIEDHFQCTKLKTPGSTTSLIPQMMSDIHLQLSNMRGTLGQVNGKGKQALRMFVEGYILISSRVKPMGPKFAKGLLGSLLIQLETILKKNIIFLSEVETASKLSFEFKTLLHEHKIYAKVVPKKSWIKRLRPSVFNPHHDDLHLQCRILVSEVVDKTLAFLQDTKKVLVVYNGNMESLLELIKSNSNIEDEPKIQFFHEIVALEMVFKSIMEKGWFNVGKGVLQPASIGH</sequence>
<organism evidence="2 3">
    <name type="scientific">Puccinia striiformis</name>
    <dbReference type="NCBI Taxonomy" id="27350"/>
    <lineage>
        <taxon>Eukaryota</taxon>
        <taxon>Fungi</taxon>
        <taxon>Dikarya</taxon>
        <taxon>Basidiomycota</taxon>
        <taxon>Pucciniomycotina</taxon>
        <taxon>Pucciniomycetes</taxon>
        <taxon>Pucciniales</taxon>
        <taxon>Pucciniaceae</taxon>
        <taxon>Puccinia</taxon>
    </lineage>
</organism>
<reference evidence="2" key="1">
    <citation type="submission" date="2017-12" db="EMBL/GenBank/DDBJ databases">
        <title>Gene loss provides genomic basis for host adaptation in cereal stripe rust fungi.</title>
        <authorList>
            <person name="Xia C."/>
        </authorList>
    </citation>
    <scope>NUCLEOTIDE SEQUENCE [LARGE SCALE GENOMIC DNA]</scope>
    <source>
        <strain evidence="2">93-210</strain>
    </source>
</reference>
<dbReference type="EMBL" id="PKSL01000013">
    <property type="protein sequence ID" value="POW15316.1"/>
    <property type="molecule type" value="Genomic_DNA"/>
</dbReference>